<keyword evidence="2" id="KW-0479">Metal-binding</keyword>
<dbReference type="AlphaFoldDB" id="A0AAQ3N348"/>
<evidence type="ECO:0000259" key="7">
    <source>
        <dbReference type="PROSITE" id="PS50016"/>
    </source>
</evidence>
<dbReference type="PROSITE" id="PS50016">
    <property type="entry name" value="ZF_PHD_2"/>
    <property type="match status" value="1"/>
</dbReference>
<dbReference type="InterPro" id="IPR019787">
    <property type="entry name" value="Znf_PHD-finger"/>
</dbReference>
<evidence type="ECO:0000256" key="1">
    <source>
        <dbReference type="ARBA" id="ARBA00004123"/>
    </source>
</evidence>
<dbReference type="PANTHER" id="PTHR47025:SF2">
    <property type="entry name" value="AUTOIMMUNE REGULATOR"/>
    <property type="match status" value="1"/>
</dbReference>
<evidence type="ECO:0000256" key="4">
    <source>
        <dbReference type="ARBA" id="ARBA00022833"/>
    </source>
</evidence>
<dbReference type="GO" id="GO:0045944">
    <property type="term" value="P:positive regulation of transcription by RNA polymerase II"/>
    <property type="evidence" value="ECO:0007669"/>
    <property type="project" value="TreeGrafter"/>
</dbReference>
<dbReference type="PANTHER" id="PTHR47025">
    <property type="entry name" value="AUTOIMMUNE REGULATOR"/>
    <property type="match status" value="1"/>
</dbReference>
<keyword evidence="3 6" id="KW-0863">Zinc-finger</keyword>
<dbReference type="EMBL" id="CP144694">
    <property type="protein sequence ID" value="WVZ02363.1"/>
    <property type="molecule type" value="Genomic_DNA"/>
</dbReference>
<evidence type="ECO:0000256" key="6">
    <source>
        <dbReference type="PROSITE-ProRule" id="PRU00146"/>
    </source>
</evidence>
<proteinExistence type="predicted"/>
<dbReference type="InterPro" id="IPR011011">
    <property type="entry name" value="Znf_FYVE_PHD"/>
</dbReference>
<dbReference type="GO" id="GO:0042393">
    <property type="term" value="F:histone binding"/>
    <property type="evidence" value="ECO:0007669"/>
    <property type="project" value="TreeGrafter"/>
</dbReference>
<evidence type="ECO:0000256" key="5">
    <source>
        <dbReference type="ARBA" id="ARBA00023242"/>
    </source>
</evidence>
<evidence type="ECO:0000313" key="8">
    <source>
        <dbReference type="EMBL" id="WVZ02363.1"/>
    </source>
</evidence>
<evidence type="ECO:0000313" key="9">
    <source>
        <dbReference type="Proteomes" id="UP001374535"/>
    </source>
</evidence>
<dbReference type="CDD" id="cd15539">
    <property type="entry name" value="PHD1_AIRE"/>
    <property type="match status" value="1"/>
</dbReference>
<keyword evidence="4" id="KW-0862">Zinc</keyword>
<dbReference type="Pfam" id="PF16135">
    <property type="entry name" value="TDBD"/>
    <property type="match status" value="1"/>
</dbReference>
<evidence type="ECO:0000256" key="2">
    <source>
        <dbReference type="ARBA" id="ARBA00022723"/>
    </source>
</evidence>
<dbReference type="InterPro" id="IPR032308">
    <property type="entry name" value="TDBD"/>
</dbReference>
<dbReference type="GO" id="GO:0003682">
    <property type="term" value="F:chromatin binding"/>
    <property type="evidence" value="ECO:0007669"/>
    <property type="project" value="TreeGrafter"/>
</dbReference>
<dbReference type="GO" id="GO:0005634">
    <property type="term" value="C:nucleus"/>
    <property type="evidence" value="ECO:0007669"/>
    <property type="project" value="UniProtKB-SubCell"/>
</dbReference>
<dbReference type="Gene3D" id="3.30.40.10">
    <property type="entry name" value="Zinc/RING finger domain, C3HC4 (zinc finger)"/>
    <property type="match status" value="1"/>
</dbReference>
<dbReference type="GO" id="GO:0008270">
    <property type="term" value="F:zinc ion binding"/>
    <property type="evidence" value="ECO:0007669"/>
    <property type="project" value="UniProtKB-KW"/>
</dbReference>
<dbReference type="Pfam" id="PF00628">
    <property type="entry name" value="PHD"/>
    <property type="match status" value="1"/>
</dbReference>
<reference evidence="8 9" key="1">
    <citation type="journal article" date="2023" name="Life. Sci Alliance">
        <title>Evolutionary insights into 3D genome organization and epigenetic landscape of Vigna mungo.</title>
        <authorList>
            <person name="Junaid A."/>
            <person name="Singh B."/>
            <person name="Bhatia S."/>
        </authorList>
    </citation>
    <scope>NUCLEOTIDE SEQUENCE [LARGE SCALE GENOMIC DNA]</scope>
    <source>
        <strain evidence="8">Urdbean</strain>
    </source>
</reference>
<dbReference type="InterPro" id="IPR001965">
    <property type="entry name" value="Znf_PHD"/>
</dbReference>
<dbReference type="SUPFAM" id="SSF57903">
    <property type="entry name" value="FYVE/PHD zinc finger"/>
    <property type="match status" value="1"/>
</dbReference>
<sequence length="576" mass="64734">MAKNTNSEHFVELYEVRKGLKREFAFAMKAQSQICDSLGRTRSKKAQTLVEVSTNSSNKKSRLPKIKNLTNLVKNNVALSEKEVKSDVMDTKNLKSQVSDEATMLFMCEKEHKSDVTIVICDKNDEPKTEIVQTQPVCDNDIMKEKDDNDEVVSTLGYKLKIPVKSTQSTLNKLENYDSKVKSNDVYKERKNVSMIIASTTPMTSFMRKKFPSKLKDLLSSGILEGLLVKYVRSIKAKSIGLLGVISGIGILCYCEVCNKVEVVSPTIFELHAGSSNKRPPEYIFLENGSTLRDIMNIFLNIPLNTLEEVVQKALGDFTMKKSKFCVNCRDVNVVSKLFCNSCVELLKDYQANPISTNDNNNTFAVQSRSSELVMFPKSLSRGMKHITSHGNSRGKLTRKDVRLHKLIFEEDGLPDGTQVGYYIHGKVVLIITYYLVIRMDLELFVIVAIVSYVHICVSNGLSLHDLSISLSQGRKFSTNDNDDLCSICRDGGNLLCCDGCPRAFHTDCVSLPCIPSGTWYCRYCQNLSENNKYIEHNESTKVVGRVEGIDPLEQINQRCIRIVKEFEIGGCALCR</sequence>
<dbReference type="Proteomes" id="UP001374535">
    <property type="component" value="Chromosome 7"/>
</dbReference>
<accession>A0AAQ3N348</accession>
<protein>
    <recommendedName>
        <fullName evidence="7">PHD-type domain-containing protein</fullName>
    </recommendedName>
</protein>
<dbReference type="GO" id="GO:0000977">
    <property type="term" value="F:RNA polymerase II transcription regulatory region sequence-specific DNA binding"/>
    <property type="evidence" value="ECO:0007669"/>
    <property type="project" value="TreeGrafter"/>
</dbReference>
<keyword evidence="5" id="KW-0539">Nucleus</keyword>
<keyword evidence="9" id="KW-1185">Reference proteome</keyword>
<name>A0AAQ3N348_VIGMU</name>
<feature type="domain" description="PHD-type" evidence="7">
    <location>
        <begin position="483"/>
        <end position="528"/>
    </location>
</feature>
<gene>
    <name evidence="8" type="ORF">V8G54_023169</name>
</gene>
<comment type="subcellular location">
    <subcellularLocation>
        <location evidence="1">Nucleus</location>
    </subcellularLocation>
</comment>
<evidence type="ECO:0000256" key="3">
    <source>
        <dbReference type="ARBA" id="ARBA00022771"/>
    </source>
</evidence>
<dbReference type="InterPro" id="IPR013083">
    <property type="entry name" value="Znf_RING/FYVE/PHD"/>
</dbReference>
<dbReference type="SMART" id="SM00249">
    <property type="entry name" value="PHD"/>
    <property type="match status" value="1"/>
</dbReference>
<dbReference type="PROSITE" id="PS01359">
    <property type="entry name" value="ZF_PHD_1"/>
    <property type="match status" value="1"/>
</dbReference>
<organism evidence="8 9">
    <name type="scientific">Vigna mungo</name>
    <name type="common">Black gram</name>
    <name type="synonym">Phaseolus mungo</name>
    <dbReference type="NCBI Taxonomy" id="3915"/>
    <lineage>
        <taxon>Eukaryota</taxon>
        <taxon>Viridiplantae</taxon>
        <taxon>Streptophyta</taxon>
        <taxon>Embryophyta</taxon>
        <taxon>Tracheophyta</taxon>
        <taxon>Spermatophyta</taxon>
        <taxon>Magnoliopsida</taxon>
        <taxon>eudicotyledons</taxon>
        <taxon>Gunneridae</taxon>
        <taxon>Pentapetalae</taxon>
        <taxon>rosids</taxon>
        <taxon>fabids</taxon>
        <taxon>Fabales</taxon>
        <taxon>Fabaceae</taxon>
        <taxon>Papilionoideae</taxon>
        <taxon>50 kb inversion clade</taxon>
        <taxon>NPAAA clade</taxon>
        <taxon>indigoferoid/millettioid clade</taxon>
        <taxon>Phaseoleae</taxon>
        <taxon>Vigna</taxon>
    </lineage>
</organism>
<dbReference type="InterPro" id="IPR019786">
    <property type="entry name" value="Zinc_finger_PHD-type_CS"/>
</dbReference>